<evidence type="ECO:0000256" key="1">
    <source>
        <dbReference type="ARBA" id="ARBA00001298"/>
    </source>
</evidence>
<gene>
    <name evidence="8" type="primary">rmlC</name>
    <name evidence="8" type="ORF">TRIP_B310045</name>
</gene>
<dbReference type="NCBIfam" id="TIGR01221">
    <property type="entry name" value="rmlC"/>
    <property type="match status" value="1"/>
</dbReference>
<dbReference type="InterPro" id="IPR011051">
    <property type="entry name" value="RmlC_Cupin_sf"/>
</dbReference>
<evidence type="ECO:0000256" key="2">
    <source>
        <dbReference type="ARBA" id="ARBA00001997"/>
    </source>
</evidence>
<dbReference type="InterPro" id="IPR000888">
    <property type="entry name" value="RmlC-like"/>
</dbReference>
<evidence type="ECO:0000256" key="5">
    <source>
        <dbReference type="PIRSR" id="PIRSR600888-1"/>
    </source>
</evidence>
<sequence length="184" mass="20483">MPMNFIESGLPGVVFVEPKAFEDGRGYFMETYHQRTFHQGGIPCTFVQDNFSHSRKGTLRGLHYQLRHPQAKLVYVISGEVFDVAVDIRRGSPTFGKWVSAVLSSENHRQIFIPAGFAHGFCVVSETADVVYKCTDFYAPGDEYGIHWSDPALAIPWPVAEPLLSPKDAANPRLADIPEEILGS</sequence>
<accession>A0A653A6P3</accession>
<dbReference type="AlphaFoldDB" id="A0A653A6P3"/>
<evidence type="ECO:0000256" key="4">
    <source>
        <dbReference type="ARBA" id="ARBA00019595"/>
    </source>
</evidence>
<dbReference type="GO" id="GO:0019305">
    <property type="term" value="P:dTDP-rhamnose biosynthetic process"/>
    <property type="evidence" value="ECO:0007669"/>
    <property type="project" value="UniProtKB-UniRule"/>
</dbReference>
<dbReference type="UniPathway" id="UPA00124"/>
<comment type="similarity">
    <text evidence="7">Belongs to the dTDP-4-dehydrorhamnose 3,5-epimerase family.</text>
</comment>
<dbReference type="Pfam" id="PF00908">
    <property type="entry name" value="dTDP_sugar_isom"/>
    <property type="match status" value="1"/>
</dbReference>
<name>A0A653A6P3_UNCDX</name>
<organism evidence="8">
    <name type="scientific">Uncultured Desulfatiglans sp</name>
    <dbReference type="NCBI Taxonomy" id="1748965"/>
    <lineage>
        <taxon>Bacteria</taxon>
        <taxon>Pseudomonadati</taxon>
        <taxon>Thermodesulfobacteriota</taxon>
        <taxon>Desulfobacteria</taxon>
        <taxon>Desulfatiglandales</taxon>
        <taxon>Desulfatiglandaceae</taxon>
        <taxon>Desulfatiglans</taxon>
        <taxon>environmental samples</taxon>
    </lineage>
</organism>
<dbReference type="Gene3D" id="2.60.120.10">
    <property type="entry name" value="Jelly Rolls"/>
    <property type="match status" value="1"/>
</dbReference>
<evidence type="ECO:0000313" key="8">
    <source>
        <dbReference type="EMBL" id="VBB43740.1"/>
    </source>
</evidence>
<dbReference type="InterPro" id="IPR014710">
    <property type="entry name" value="RmlC-like_jellyroll"/>
</dbReference>
<evidence type="ECO:0000256" key="6">
    <source>
        <dbReference type="PIRSR" id="PIRSR600888-3"/>
    </source>
</evidence>
<dbReference type="SUPFAM" id="SSF51182">
    <property type="entry name" value="RmlC-like cupins"/>
    <property type="match status" value="1"/>
</dbReference>
<comment type="catalytic activity">
    <reaction evidence="1 7">
        <text>dTDP-4-dehydro-6-deoxy-alpha-D-glucose = dTDP-4-dehydro-beta-L-rhamnose</text>
        <dbReference type="Rhea" id="RHEA:16969"/>
        <dbReference type="ChEBI" id="CHEBI:57649"/>
        <dbReference type="ChEBI" id="CHEBI:62830"/>
        <dbReference type="EC" id="5.1.3.13"/>
    </reaction>
</comment>
<reference evidence="8" key="1">
    <citation type="submission" date="2018-07" db="EMBL/GenBank/DDBJ databases">
        <authorList>
            <consortium name="Genoscope - CEA"/>
            <person name="William W."/>
        </authorList>
    </citation>
    <scope>NUCLEOTIDE SEQUENCE</scope>
    <source>
        <strain evidence="8">IK1</strain>
    </source>
</reference>
<comment type="pathway">
    <text evidence="7">Carbohydrate biosynthesis; dTDP-L-rhamnose biosynthesis.</text>
</comment>
<comment type="function">
    <text evidence="2 7">Catalyzes the epimerization of the C3' and C5'positions of dTDP-6-deoxy-D-xylo-4-hexulose, forming dTDP-6-deoxy-L-lyxo-4-hexulose.</text>
</comment>
<feature type="site" description="Participates in a stacking interaction with the thymidine ring of dTDP-4-oxo-6-deoxyglucose" evidence="6">
    <location>
        <position position="138"/>
    </location>
</feature>
<dbReference type="GO" id="GO:0005829">
    <property type="term" value="C:cytosol"/>
    <property type="evidence" value="ECO:0007669"/>
    <property type="project" value="TreeGrafter"/>
</dbReference>
<feature type="active site" description="Proton acceptor" evidence="5">
    <location>
        <position position="63"/>
    </location>
</feature>
<proteinExistence type="inferred from homology"/>
<dbReference type="GO" id="GO:0008830">
    <property type="term" value="F:dTDP-4-dehydrorhamnose 3,5-epimerase activity"/>
    <property type="evidence" value="ECO:0007669"/>
    <property type="project" value="UniProtKB-UniRule"/>
</dbReference>
<dbReference type="PANTHER" id="PTHR21047:SF2">
    <property type="entry name" value="THYMIDINE DIPHOSPHO-4-KETO-RHAMNOSE 3,5-EPIMERASE"/>
    <property type="match status" value="1"/>
</dbReference>
<protein>
    <recommendedName>
        <fullName evidence="4 7">dTDP-4-dehydrorhamnose 3,5-epimerase</fullName>
        <ecNumber evidence="3 7">5.1.3.13</ecNumber>
    </recommendedName>
    <alternativeName>
        <fullName evidence="7">Thymidine diphospho-4-keto-rhamnose 3,5-epimerase</fullName>
    </alternativeName>
</protein>
<dbReference type="CDD" id="cd00438">
    <property type="entry name" value="cupin_RmlC"/>
    <property type="match status" value="1"/>
</dbReference>
<comment type="subunit">
    <text evidence="7">Homodimer.</text>
</comment>
<keyword evidence="7 8" id="KW-0413">Isomerase</keyword>
<dbReference type="PANTHER" id="PTHR21047">
    <property type="entry name" value="DTDP-6-DEOXY-D-GLUCOSE-3,5 EPIMERASE"/>
    <property type="match status" value="1"/>
</dbReference>
<evidence type="ECO:0000256" key="7">
    <source>
        <dbReference type="RuleBase" id="RU364069"/>
    </source>
</evidence>
<dbReference type="EMBL" id="UPXX01000025">
    <property type="protein sequence ID" value="VBB43740.1"/>
    <property type="molecule type" value="Genomic_DNA"/>
</dbReference>
<evidence type="ECO:0000256" key="3">
    <source>
        <dbReference type="ARBA" id="ARBA00012098"/>
    </source>
</evidence>
<dbReference type="GO" id="GO:0000271">
    <property type="term" value="P:polysaccharide biosynthetic process"/>
    <property type="evidence" value="ECO:0007669"/>
    <property type="project" value="TreeGrafter"/>
</dbReference>
<feature type="active site" description="Proton donor" evidence="5">
    <location>
        <position position="132"/>
    </location>
</feature>
<dbReference type="EC" id="5.1.3.13" evidence="3 7"/>